<dbReference type="EMBL" id="LSKU01000002">
    <property type="protein sequence ID" value="KXG42580.1"/>
    <property type="molecule type" value="Genomic_DNA"/>
</dbReference>
<dbReference type="AlphaFoldDB" id="A0A135L0R9"/>
<organism evidence="1 2">
    <name type="scientific">Tepidibacillus decaturensis</name>
    <dbReference type="NCBI Taxonomy" id="1413211"/>
    <lineage>
        <taxon>Bacteria</taxon>
        <taxon>Bacillati</taxon>
        <taxon>Bacillota</taxon>
        <taxon>Bacilli</taxon>
        <taxon>Bacillales</taxon>
        <taxon>Bacillaceae</taxon>
        <taxon>Tepidibacillus</taxon>
    </lineage>
</organism>
<accession>A0A135L0R9</accession>
<gene>
    <name evidence="1" type="ORF">U473_14025</name>
</gene>
<name>A0A135L0R9_9BACI</name>
<sequence>MFILKDLNNHLVKKVAPMIMPALNPFIEFFQDIDQFQKRRYTTSYPQVPIAPMLQWFEALIVLTDFRIRA</sequence>
<reference evidence="1 2" key="1">
    <citation type="submission" date="2016-02" db="EMBL/GenBank/DDBJ databases">
        <title>Draft Genome for Tepidibacillus decaturensis nov. sp. Strain Z9, an Anaerobic, Moderately Thermophilic and Heterotrophic Bacterium from Deep Subsurface of the Illinois Basin, USA.</title>
        <authorList>
            <person name="Dong Y."/>
            <person name="Chang J.Y."/>
            <person name="Sanford R."/>
            <person name="Fouke B.W."/>
        </authorList>
    </citation>
    <scope>NUCLEOTIDE SEQUENCE [LARGE SCALE GENOMIC DNA]</scope>
    <source>
        <strain evidence="1 2">Z9</strain>
    </source>
</reference>
<dbReference type="Proteomes" id="UP000070352">
    <property type="component" value="Unassembled WGS sequence"/>
</dbReference>
<comment type="caution">
    <text evidence="1">The sequence shown here is derived from an EMBL/GenBank/DDBJ whole genome shotgun (WGS) entry which is preliminary data.</text>
</comment>
<evidence type="ECO:0000313" key="1">
    <source>
        <dbReference type="EMBL" id="KXG42580.1"/>
    </source>
</evidence>
<keyword evidence="2" id="KW-1185">Reference proteome</keyword>
<protein>
    <submittedName>
        <fullName evidence="1">Uncharacterized protein</fullName>
    </submittedName>
</protein>
<dbReference type="RefSeq" id="WP_068727852.1">
    <property type="nucleotide sequence ID" value="NZ_LSKU01000002.1"/>
</dbReference>
<proteinExistence type="predicted"/>
<evidence type="ECO:0000313" key="2">
    <source>
        <dbReference type="Proteomes" id="UP000070352"/>
    </source>
</evidence>